<dbReference type="RefSeq" id="WP_245735096.1">
    <property type="nucleotide sequence ID" value="NZ_FNRA01000001.1"/>
</dbReference>
<reference evidence="2 3" key="1">
    <citation type="submission" date="2016-10" db="EMBL/GenBank/DDBJ databases">
        <authorList>
            <person name="de Groot N.N."/>
        </authorList>
    </citation>
    <scope>NUCLEOTIDE SEQUENCE [LARGE SCALE GENOMIC DNA]</scope>
    <source>
        <strain evidence="2 3">DSM 19033</strain>
    </source>
</reference>
<evidence type="ECO:0000259" key="1">
    <source>
        <dbReference type="Pfam" id="PF10543"/>
    </source>
</evidence>
<evidence type="ECO:0000313" key="2">
    <source>
        <dbReference type="EMBL" id="SDZ85202.1"/>
    </source>
</evidence>
<dbReference type="InterPro" id="IPR018873">
    <property type="entry name" value="KilA-N_DNA-bd_domain"/>
</dbReference>
<accession>A0A1H3WFU0</accession>
<dbReference type="STRING" id="425514.SAMN05443550_101209"/>
<dbReference type="Pfam" id="PF10543">
    <property type="entry name" value="ORF6N"/>
    <property type="match status" value="1"/>
</dbReference>
<keyword evidence="3" id="KW-1185">Reference proteome</keyword>
<name>A0A1H3WFU0_9SPHI</name>
<feature type="domain" description="KilA-N DNA-binding" evidence="1">
    <location>
        <begin position="14"/>
        <end position="99"/>
    </location>
</feature>
<dbReference type="EMBL" id="FNRA01000001">
    <property type="protein sequence ID" value="SDZ85202.1"/>
    <property type="molecule type" value="Genomic_DNA"/>
</dbReference>
<organism evidence="2 3">
    <name type="scientific">Pedobacter hartonius</name>
    <dbReference type="NCBI Taxonomy" id="425514"/>
    <lineage>
        <taxon>Bacteria</taxon>
        <taxon>Pseudomonadati</taxon>
        <taxon>Bacteroidota</taxon>
        <taxon>Sphingobacteriia</taxon>
        <taxon>Sphingobacteriales</taxon>
        <taxon>Sphingobacteriaceae</taxon>
        <taxon>Pedobacter</taxon>
    </lineage>
</organism>
<protein>
    <submittedName>
        <fullName evidence="2">ORF6N domain-containing protein</fullName>
    </submittedName>
</protein>
<sequence>MADRGNIPDEILLNRIYLIREQKVMLDKGLADLYDVKAIRLREQVKRNPDRFPANFMFQLTFEEALNMVSQNAIPSKQQLGGTLPYAITEHGILMLSNVLRSEGAIAMSICIIELFVKLREMMVLHKNVSLLFGTGRKETG</sequence>
<dbReference type="Proteomes" id="UP000198850">
    <property type="component" value="Unassembled WGS sequence"/>
</dbReference>
<proteinExistence type="predicted"/>
<evidence type="ECO:0000313" key="3">
    <source>
        <dbReference type="Proteomes" id="UP000198850"/>
    </source>
</evidence>
<dbReference type="AlphaFoldDB" id="A0A1H3WFU0"/>
<gene>
    <name evidence="2" type="ORF">SAMN05443550_101209</name>
</gene>